<feature type="domain" description="ABC3 transporter permease C-terminal" evidence="8">
    <location>
        <begin position="273"/>
        <end position="406"/>
    </location>
</feature>
<evidence type="ECO:0000259" key="9">
    <source>
        <dbReference type="Pfam" id="PF12704"/>
    </source>
</evidence>
<dbReference type="Pfam" id="PF12704">
    <property type="entry name" value="MacB_PCD"/>
    <property type="match status" value="1"/>
</dbReference>
<dbReference type="AlphaFoldDB" id="A0A7C5QE25"/>
<dbReference type="InterPro" id="IPR050250">
    <property type="entry name" value="Macrolide_Exporter_MacB"/>
</dbReference>
<accession>A0A7C5QE25</accession>
<gene>
    <name evidence="10" type="ORF">ENM11_06650</name>
</gene>
<feature type="transmembrane region" description="Helical" evidence="7">
    <location>
        <begin position="314"/>
        <end position="343"/>
    </location>
</feature>
<keyword evidence="2" id="KW-1003">Cell membrane</keyword>
<dbReference type="PANTHER" id="PTHR30572">
    <property type="entry name" value="MEMBRANE COMPONENT OF TRANSPORTER-RELATED"/>
    <property type="match status" value="1"/>
</dbReference>
<evidence type="ECO:0000256" key="5">
    <source>
        <dbReference type="ARBA" id="ARBA00023136"/>
    </source>
</evidence>
<comment type="subcellular location">
    <subcellularLocation>
        <location evidence="1">Cell membrane</location>
        <topology evidence="1">Multi-pass membrane protein</topology>
    </subcellularLocation>
</comment>
<evidence type="ECO:0000256" key="3">
    <source>
        <dbReference type="ARBA" id="ARBA00022692"/>
    </source>
</evidence>
<dbReference type="PANTHER" id="PTHR30572:SF4">
    <property type="entry name" value="ABC TRANSPORTER PERMEASE YTRF"/>
    <property type="match status" value="1"/>
</dbReference>
<evidence type="ECO:0000256" key="1">
    <source>
        <dbReference type="ARBA" id="ARBA00004651"/>
    </source>
</evidence>
<sequence length="413" mass="44470">MKPADYLNYAWGALKERRLRTTLTVLGIVVGPALITALNATTAGLTQAIISNLQVFGADMILVQRIGDFNFDDSVVKSIQQFQGVKEVYPYYLIGSGEIKTRGKSFAMDPTRSYTVLAVELKKLPNLFPNIKVESGQVIDNPGYAVVGYSAWNPKDPDIPPLDVGSLFTVSSSTQEGSTRSFSVSAKLSRYGQALFLNPDTQIFVSLEAGKLITNRKSYSGAFIRINDPSFSDAVVTALEQRYGENVRVFSITAISATVQQIIGTLNVFFSSVASMSLLVAFLGIMTTMFTSVTERVREIGLIKALGFKTRDVMLTFLMEAFIIGLLGGVAGAAVGAASSFFLSDIFSGPPPQRRPGSFAVGENPEGIRIIPVITPELIVLGIGVAVSVAVLAGLIPAYRASKLEPIEALRRE</sequence>
<feature type="domain" description="MacB-like periplasmic core" evidence="9">
    <location>
        <begin position="21"/>
        <end position="241"/>
    </location>
</feature>
<dbReference type="Pfam" id="PF02687">
    <property type="entry name" value="FtsX"/>
    <property type="match status" value="1"/>
</dbReference>
<dbReference type="GO" id="GO:0005886">
    <property type="term" value="C:plasma membrane"/>
    <property type="evidence" value="ECO:0007669"/>
    <property type="project" value="UniProtKB-SubCell"/>
</dbReference>
<protein>
    <submittedName>
        <fullName evidence="10">ABC transporter permease</fullName>
    </submittedName>
</protein>
<comment type="similarity">
    <text evidence="6">Belongs to the ABC-4 integral membrane protein family.</text>
</comment>
<dbReference type="GO" id="GO:0022857">
    <property type="term" value="F:transmembrane transporter activity"/>
    <property type="evidence" value="ECO:0007669"/>
    <property type="project" value="TreeGrafter"/>
</dbReference>
<comment type="caution">
    <text evidence="10">The sequence shown here is derived from an EMBL/GenBank/DDBJ whole genome shotgun (WGS) entry which is preliminary data.</text>
</comment>
<keyword evidence="5 7" id="KW-0472">Membrane</keyword>
<dbReference type="InterPro" id="IPR003838">
    <property type="entry name" value="ABC3_permease_C"/>
</dbReference>
<feature type="transmembrane region" description="Helical" evidence="7">
    <location>
        <begin position="21"/>
        <end position="40"/>
    </location>
</feature>
<evidence type="ECO:0000256" key="6">
    <source>
        <dbReference type="ARBA" id="ARBA00038076"/>
    </source>
</evidence>
<dbReference type="InterPro" id="IPR025857">
    <property type="entry name" value="MacB_PCD"/>
</dbReference>
<evidence type="ECO:0000256" key="7">
    <source>
        <dbReference type="SAM" id="Phobius"/>
    </source>
</evidence>
<feature type="transmembrane region" description="Helical" evidence="7">
    <location>
        <begin position="378"/>
        <end position="399"/>
    </location>
</feature>
<evidence type="ECO:0000313" key="10">
    <source>
        <dbReference type="EMBL" id="HHK68811.1"/>
    </source>
</evidence>
<dbReference type="EMBL" id="DRWN01000056">
    <property type="protein sequence ID" value="HHK68811.1"/>
    <property type="molecule type" value="Genomic_DNA"/>
</dbReference>
<keyword evidence="3 7" id="KW-0812">Transmembrane</keyword>
<evidence type="ECO:0000256" key="2">
    <source>
        <dbReference type="ARBA" id="ARBA00022475"/>
    </source>
</evidence>
<reference evidence="10" key="1">
    <citation type="journal article" date="2020" name="mSystems">
        <title>Genome- and Community-Level Interaction Insights into Carbon Utilization and Element Cycling Functions of Hydrothermarchaeota in Hydrothermal Sediment.</title>
        <authorList>
            <person name="Zhou Z."/>
            <person name="Liu Y."/>
            <person name="Xu W."/>
            <person name="Pan J."/>
            <person name="Luo Z.H."/>
            <person name="Li M."/>
        </authorList>
    </citation>
    <scope>NUCLEOTIDE SEQUENCE [LARGE SCALE GENOMIC DNA]</scope>
    <source>
        <strain evidence="10">SpSt-1056</strain>
    </source>
</reference>
<evidence type="ECO:0000259" key="8">
    <source>
        <dbReference type="Pfam" id="PF02687"/>
    </source>
</evidence>
<name>A0A7C5QE25_CALS0</name>
<feature type="transmembrane region" description="Helical" evidence="7">
    <location>
        <begin position="268"/>
        <end position="293"/>
    </location>
</feature>
<keyword evidence="4 7" id="KW-1133">Transmembrane helix</keyword>
<organism evidence="10">
    <name type="scientific">Caldiarchaeum subterraneum</name>
    <dbReference type="NCBI Taxonomy" id="311458"/>
    <lineage>
        <taxon>Archaea</taxon>
        <taxon>Nitrososphaerota</taxon>
        <taxon>Candidatus Caldarchaeales</taxon>
        <taxon>Candidatus Caldarchaeaceae</taxon>
        <taxon>Candidatus Caldarchaeum</taxon>
    </lineage>
</organism>
<evidence type="ECO:0000256" key="4">
    <source>
        <dbReference type="ARBA" id="ARBA00022989"/>
    </source>
</evidence>
<proteinExistence type="inferred from homology"/>